<dbReference type="InterPro" id="IPR003591">
    <property type="entry name" value="Leu-rich_rpt_typical-subtyp"/>
</dbReference>
<evidence type="ECO:0000313" key="15">
    <source>
        <dbReference type="Proteomes" id="UP001145799"/>
    </source>
</evidence>
<dbReference type="SMART" id="SM00369">
    <property type="entry name" value="LRR_TYP"/>
    <property type="match status" value="17"/>
</dbReference>
<dbReference type="EMBL" id="JAPZVQ010000014">
    <property type="protein sequence ID" value="MDA1387208.1"/>
    <property type="molecule type" value="Genomic_DNA"/>
</dbReference>
<organism evidence="13 15">
    <name type="scientific">Glycomyces lechevalierae</name>
    <dbReference type="NCBI Taxonomy" id="256034"/>
    <lineage>
        <taxon>Bacteria</taxon>
        <taxon>Bacillati</taxon>
        <taxon>Actinomycetota</taxon>
        <taxon>Actinomycetes</taxon>
        <taxon>Glycomycetales</taxon>
        <taxon>Glycomycetaceae</taxon>
        <taxon>Glycomyces</taxon>
    </lineage>
</organism>
<evidence type="ECO:0000256" key="2">
    <source>
        <dbReference type="ARBA" id="ARBA00022527"/>
    </source>
</evidence>
<gene>
    <name evidence="14" type="ORF">J2S69_002247</name>
    <name evidence="13" type="ORF">O2L01_19590</name>
</gene>
<dbReference type="Pfam" id="PF16095">
    <property type="entry name" value="COR-A"/>
    <property type="match status" value="1"/>
</dbReference>
<comment type="caution">
    <text evidence="13">The sequence shown here is derived from an EMBL/GenBank/DDBJ whole genome shotgun (WGS) entry which is preliminary data.</text>
</comment>
<dbReference type="InterPro" id="IPR020859">
    <property type="entry name" value="ROC"/>
</dbReference>
<reference evidence="13" key="1">
    <citation type="submission" date="2022-12" db="EMBL/GenBank/DDBJ databases">
        <title>Gycomyces niveus sp.nov., a novel actinomycete isolated from soil in Shouguang.</title>
        <authorList>
            <person name="Yang X."/>
        </authorList>
    </citation>
    <scope>NUCLEOTIDE SEQUENCE</scope>
    <source>
        <strain evidence="13">DSM 44724</strain>
    </source>
</reference>
<dbReference type="PANTHER" id="PTHR45752">
    <property type="entry name" value="LEUCINE-RICH REPEAT-CONTAINING"/>
    <property type="match status" value="1"/>
</dbReference>
<dbReference type="PANTHER" id="PTHR45752:SF195">
    <property type="entry name" value="LEUCINE-RICH REPEAT (LRR) FAMILY PROTEIN-RELATED"/>
    <property type="match status" value="1"/>
</dbReference>
<evidence type="ECO:0000256" key="9">
    <source>
        <dbReference type="ARBA" id="ARBA00023134"/>
    </source>
</evidence>
<evidence type="ECO:0000256" key="5">
    <source>
        <dbReference type="ARBA" id="ARBA00022737"/>
    </source>
</evidence>
<evidence type="ECO:0000313" key="13">
    <source>
        <dbReference type="EMBL" id="MDA1387208.1"/>
    </source>
</evidence>
<dbReference type="PROSITE" id="PS51450">
    <property type="entry name" value="LRR"/>
    <property type="match status" value="2"/>
</dbReference>
<protein>
    <recommendedName>
        <fullName evidence="1">non-specific serine/threonine protein kinase</fullName>
        <ecNumber evidence="1">2.7.11.1</ecNumber>
    </recommendedName>
</protein>
<dbReference type="EC" id="2.7.11.1" evidence="1"/>
<keyword evidence="6" id="KW-0547">Nucleotide-binding</keyword>
<comment type="catalytic activity">
    <reaction evidence="10">
        <text>L-threonyl-[protein] + ATP = O-phospho-L-threonyl-[protein] + ADP + H(+)</text>
        <dbReference type="Rhea" id="RHEA:46608"/>
        <dbReference type="Rhea" id="RHEA-COMP:11060"/>
        <dbReference type="Rhea" id="RHEA-COMP:11605"/>
        <dbReference type="ChEBI" id="CHEBI:15378"/>
        <dbReference type="ChEBI" id="CHEBI:30013"/>
        <dbReference type="ChEBI" id="CHEBI:30616"/>
        <dbReference type="ChEBI" id="CHEBI:61977"/>
        <dbReference type="ChEBI" id="CHEBI:456216"/>
        <dbReference type="EC" id="2.7.11.1"/>
    </reaction>
</comment>
<dbReference type="GO" id="GO:0005524">
    <property type="term" value="F:ATP binding"/>
    <property type="evidence" value="ECO:0007669"/>
    <property type="project" value="UniProtKB-KW"/>
</dbReference>
<dbReference type="Proteomes" id="UP001183604">
    <property type="component" value="Unassembled WGS sequence"/>
</dbReference>
<dbReference type="Pfam" id="PF23598">
    <property type="entry name" value="LRR_14"/>
    <property type="match status" value="1"/>
</dbReference>
<dbReference type="Gene3D" id="3.80.10.10">
    <property type="entry name" value="Ribonuclease Inhibitor"/>
    <property type="match status" value="3"/>
</dbReference>
<dbReference type="SMART" id="SM00364">
    <property type="entry name" value="LRR_BAC"/>
    <property type="match status" value="18"/>
</dbReference>
<evidence type="ECO:0000313" key="16">
    <source>
        <dbReference type="Proteomes" id="UP001183604"/>
    </source>
</evidence>
<dbReference type="Gene3D" id="3.40.50.300">
    <property type="entry name" value="P-loop containing nucleotide triphosphate hydrolases"/>
    <property type="match status" value="1"/>
</dbReference>
<dbReference type="Gene3D" id="3.30.310.200">
    <property type="match status" value="1"/>
</dbReference>
<keyword evidence="4" id="KW-0808">Transferase</keyword>
<evidence type="ECO:0000256" key="1">
    <source>
        <dbReference type="ARBA" id="ARBA00012513"/>
    </source>
</evidence>
<evidence type="ECO:0000256" key="10">
    <source>
        <dbReference type="ARBA" id="ARBA00047899"/>
    </source>
</evidence>
<keyword evidence="8" id="KW-0067">ATP-binding</keyword>
<dbReference type="InterPro" id="IPR055414">
    <property type="entry name" value="LRR_R13L4/SHOC2-like"/>
</dbReference>
<dbReference type="SUPFAM" id="SSF52540">
    <property type="entry name" value="P-loop containing nucleoside triphosphate hydrolases"/>
    <property type="match status" value="1"/>
</dbReference>
<dbReference type="Pfam" id="PF08477">
    <property type="entry name" value="Roc"/>
    <property type="match status" value="1"/>
</dbReference>
<dbReference type="SMART" id="SM00365">
    <property type="entry name" value="LRR_SD22"/>
    <property type="match status" value="8"/>
</dbReference>
<dbReference type="InterPro" id="IPR001611">
    <property type="entry name" value="Leu-rich_rpt"/>
</dbReference>
<accession>A0A9X3TA29</accession>
<evidence type="ECO:0000256" key="6">
    <source>
        <dbReference type="ARBA" id="ARBA00022741"/>
    </source>
</evidence>
<keyword evidence="2" id="KW-0723">Serine/threonine-protein kinase</keyword>
<dbReference type="InterPro" id="IPR050715">
    <property type="entry name" value="LRR-SigEffector_domain"/>
</dbReference>
<dbReference type="GO" id="GO:0004674">
    <property type="term" value="F:protein serine/threonine kinase activity"/>
    <property type="evidence" value="ECO:0007669"/>
    <property type="project" value="UniProtKB-KW"/>
</dbReference>
<dbReference type="InterPro" id="IPR027417">
    <property type="entry name" value="P-loop_NTPase"/>
</dbReference>
<evidence type="ECO:0000256" key="8">
    <source>
        <dbReference type="ARBA" id="ARBA00022840"/>
    </source>
</evidence>
<dbReference type="RefSeq" id="WP_270123706.1">
    <property type="nucleotide sequence ID" value="NZ_BAAAOM010000004.1"/>
</dbReference>
<evidence type="ECO:0000256" key="4">
    <source>
        <dbReference type="ARBA" id="ARBA00022679"/>
    </source>
</evidence>
<evidence type="ECO:0000256" key="3">
    <source>
        <dbReference type="ARBA" id="ARBA00022614"/>
    </source>
</evidence>
<evidence type="ECO:0000259" key="12">
    <source>
        <dbReference type="PROSITE" id="PS51424"/>
    </source>
</evidence>
<dbReference type="Pfam" id="PF25497">
    <property type="entry name" value="COR-B"/>
    <property type="match status" value="1"/>
</dbReference>
<dbReference type="Pfam" id="PF00560">
    <property type="entry name" value="LRR_1"/>
    <property type="match status" value="2"/>
</dbReference>
<feature type="domain" description="Roc" evidence="12">
    <location>
        <begin position="535"/>
        <end position="707"/>
    </location>
</feature>
<evidence type="ECO:0000256" key="11">
    <source>
        <dbReference type="ARBA" id="ARBA00048679"/>
    </source>
</evidence>
<proteinExistence type="predicted"/>
<dbReference type="SUPFAM" id="SSF52058">
    <property type="entry name" value="L domain-like"/>
    <property type="match status" value="2"/>
</dbReference>
<reference evidence="14 16" key="2">
    <citation type="submission" date="2023-07" db="EMBL/GenBank/DDBJ databases">
        <title>Sequencing the genomes of 1000 actinobacteria strains.</title>
        <authorList>
            <person name="Klenk H.-P."/>
        </authorList>
    </citation>
    <scope>NUCLEOTIDE SEQUENCE [LARGE SCALE GENOMIC DNA]</scope>
    <source>
        <strain evidence="14 16">DSM 44724</strain>
    </source>
</reference>
<dbReference type="InterPro" id="IPR057263">
    <property type="entry name" value="COR-B"/>
</dbReference>
<dbReference type="Gene3D" id="1.10.10.2200">
    <property type="match status" value="1"/>
</dbReference>
<dbReference type="Pfam" id="PF13855">
    <property type="entry name" value="LRR_8"/>
    <property type="match status" value="1"/>
</dbReference>
<keyword evidence="9" id="KW-0342">GTP-binding</keyword>
<evidence type="ECO:0000256" key="7">
    <source>
        <dbReference type="ARBA" id="ARBA00022777"/>
    </source>
</evidence>
<sequence>MLDEAMQRIQEAKRTRQTVLDLSAMDLTELPEEVCEMTWLTGLILVSNQLSSLPESIGNLTRLIELRLFGNRLTALPESIGRLRALTILDLGYNRLTALPESIGDLTALEDLNLTHNNLVRLPDTLVDLRALTVLDLGQNDLEALPEAIGNLTELALLDLEGNDLRELPESVGSLTLLLELDLSANRLTALPESVGGLASLWRLDFNGNRLTELPESIGELRKLTELNCSSNNLGYLPDSICGLAHLIELDLDANDLSALPERIGDLGRLTGLGLHNNRLTALPSSFGDLTALTEIGLIGNRITSLPDSITRCTAVEEIHLLGNRLERLPESIGDLTAVRVLSLRDNDLQCLPESIGNLTALEDLDAWGCTLDALPESIGSLSSLVQLNVAFNRISEVPESIGNLTALTKLDLSFNQVALLPDSIGGLTALTVLDLRSNELSSLPESIGNLVELRTLDANENALSALPESIGNLDSLRKLNLERNHLSALPSTLARLPGLTELPVGGNPFSPEVAAVSDSGHEGLMTFLKEIATDGVDVREAKLVVVGEGAVGKSTLLAAMMGEPFEEDRDSTHGIEVKPLVLAEGNSEECVLNAWDFGGQPTYRPTHQLFFTAPAVYLVVWKPRHGPRRDNVEEWIELIRRRAGDEVRVHVVATHGGPKDRFAHIDEASLRQAHGQVIAGFHQIDSRTGEGIEALKAAVRGTASRLPHFERKLPGSWRRFQDSQRRSPEPYLEYGDYLARAAEHGLTETSARTLATVATDLGHWCHYPNIPGLNQLVVLKGDWLSAAVSLVIDDAQTVRDHGLIEHSSLKEIWDDPSNPSHLRDPEKVHRVLLRLMEKYEISYRVSGGHGGRPPTSLIAQLVDPSTPPLDRWEHYGRGLPVQSRILKFSDASGNFHLPEGLIYRLIVRLHQFSLGRERYEQSLHWTGGLVIDHGMHGRALIKLQRNQLMVAVKAVAPEYLLTMIVEEIRAHVGEFWQGVKIHTLVSCGGHCNDPAGSREGQWDLERLFNRRLKGKHEISCGSCDEDVSIQELLSGVAVPSTSEERFASAVTGALDERFDLQAERIRQGGFQSGGEMGNEMTSLITRAESYLQDMLKGLEGEAVHGPRLFTLDLMGRNEADRPSSAAATCKVTLWCEYSRKPVWTFGPDPLEGIYALQMPTEWLFTAASWINAMSVLLNVALPDRTEGMSPYVSQTPWRAIEEQVLYTRHAFIDARQIGREDLTSIGDVRPDMLLRQLHASIRDSGDQGLNFGGLVRVRNRGRYLWVHPRFEAELNPGLPEMGSGSTSDV</sequence>
<name>A0A9X3TA29_9ACTN</name>
<dbReference type="PRINTS" id="PR00449">
    <property type="entry name" value="RASTRNSFRMNG"/>
</dbReference>
<keyword evidence="7" id="KW-0418">Kinase</keyword>
<dbReference type="PROSITE" id="PS51424">
    <property type="entry name" value="ROC"/>
    <property type="match status" value="1"/>
</dbReference>
<evidence type="ECO:0000313" key="14">
    <source>
        <dbReference type="EMBL" id="MDR7338528.1"/>
    </source>
</evidence>
<keyword evidence="16" id="KW-1185">Reference proteome</keyword>
<comment type="catalytic activity">
    <reaction evidence="11">
        <text>L-seryl-[protein] + ATP = O-phospho-L-seryl-[protein] + ADP + H(+)</text>
        <dbReference type="Rhea" id="RHEA:17989"/>
        <dbReference type="Rhea" id="RHEA-COMP:9863"/>
        <dbReference type="Rhea" id="RHEA-COMP:11604"/>
        <dbReference type="ChEBI" id="CHEBI:15378"/>
        <dbReference type="ChEBI" id="CHEBI:29999"/>
        <dbReference type="ChEBI" id="CHEBI:30616"/>
        <dbReference type="ChEBI" id="CHEBI:83421"/>
        <dbReference type="ChEBI" id="CHEBI:456216"/>
        <dbReference type="EC" id="2.7.11.1"/>
    </reaction>
</comment>
<dbReference type="Proteomes" id="UP001145799">
    <property type="component" value="Unassembled WGS sequence"/>
</dbReference>
<dbReference type="EMBL" id="JAVDYD010000001">
    <property type="protein sequence ID" value="MDR7338528.1"/>
    <property type="molecule type" value="Genomic_DNA"/>
</dbReference>
<keyword evidence="3" id="KW-0433">Leucine-rich repeat</keyword>
<keyword evidence="5" id="KW-0677">Repeat</keyword>
<dbReference type="InterPro" id="IPR032171">
    <property type="entry name" value="COR-A"/>
</dbReference>
<dbReference type="InterPro" id="IPR032675">
    <property type="entry name" value="LRR_dom_sf"/>
</dbReference>